<evidence type="ECO:0000256" key="12">
    <source>
        <dbReference type="RuleBase" id="RU364031"/>
    </source>
</evidence>
<accession>A0AAV8WCQ7</accession>
<keyword evidence="11" id="KW-0408">Iron</keyword>
<dbReference type="GO" id="GO:0048039">
    <property type="term" value="F:ubiquinone binding"/>
    <property type="evidence" value="ECO:0007669"/>
    <property type="project" value="TreeGrafter"/>
</dbReference>
<sequence>MALALFLRSSARLQALPNLSRCVQFAPSSTSRPFSHLVQQLNKNPISATKSKVNVIATRGMSADHSKLWPIEKAVSIALLGLVPASIITPNPILDNLLAVAVVAHFHWGLEACVIDYIRPIIFGPVIPKLALGLLYLVSAATLGGLLYYNHNCIGIGCTAF</sequence>
<evidence type="ECO:0000256" key="6">
    <source>
        <dbReference type="ARBA" id="ARBA00022946"/>
    </source>
</evidence>
<keyword evidence="3 12" id="KW-0813">Transport</keyword>
<dbReference type="PANTHER" id="PTHR13337:SF2">
    <property type="entry name" value="SUCCINATE DEHYDROGENASE [UBIQUINONE] CYTOCHROME B SMALL SUBUNIT, MITOCHONDRIAL"/>
    <property type="match status" value="1"/>
</dbReference>
<organism evidence="13 14">
    <name type="scientific">Exocentrus adspersus</name>
    <dbReference type="NCBI Taxonomy" id="1586481"/>
    <lineage>
        <taxon>Eukaryota</taxon>
        <taxon>Metazoa</taxon>
        <taxon>Ecdysozoa</taxon>
        <taxon>Arthropoda</taxon>
        <taxon>Hexapoda</taxon>
        <taxon>Insecta</taxon>
        <taxon>Pterygota</taxon>
        <taxon>Neoptera</taxon>
        <taxon>Endopterygota</taxon>
        <taxon>Coleoptera</taxon>
        <taxon>Polyphaga</taxon>
        <taxon>Cucujiformia</taxon>
        <taxon>Chrysomeloidea</taxon>
        <taxon>Cerambycidae</taxon>
        <taxon>Lamiinae</taxon>
        <taxon>Acanthocinini</taxon>
        <taxon>Exocentrus</taxon>
    </lineage>
</organism>
<evidence type="ECO:0000256" key="3">
    <source>
        <dbReference type="ARBA" id="ARBA00022448"/>
    </source>
</evidence>
<dbReference type="GO" id="GO:0005743">
    <property type="term" value="C:mitochondrial inner membrane"/>
    <property type="evidence" value="ECO:0007669"/>
    <property type="project" value="UniProtKB-SubCell"/>
</dbReference>
<dbReference type="GO" id="GO:0020037">
    <property type="term" value="F:heme binding"/>
    <property type="evidence" value="ECO:0007669"/>
    <property type="project" value="TreeGrafter"/>
</dbReference>
<dbReference type="Pfam" id="PF05328">
    <property type="entry name" value="CybS"/>
    <property type="match status" value="1"/>
</dbReference>
<evidence type="ECO:0000313" key="14">
    <source>
        <dbReference type="Proteomes" id="UP001159042"/>
    </source>
</evidence>
<keyword evidence="7 12" id="KW-1133">Transmembrane helix</keyword>
<keyword evidence="6 12" id="KW-0809">Transit peptide</keyword>
<dbReference type="Proteomes" id="UP001159042">
    <property type="component" value="Unassembled WGS sequence"/>
</dbReference>
<evidence type="ECO:0000256" key="8">
    <source>
        <dbReference type="ARBA" id="ARBA00023128"/>
    </source>
</evidence>
<dbReference type="InterPro" id="IPR007992">
    <property type="entry name" value="CybS"/>
</dbReference>
<keyword evidence="8 12" id="KW-0496">Mitochondrion</keyword>
<feature type="transmembrane region" description="Helical" evidence="12">
    <location>
        <begin position="130"/>
        <end position="149"/>
    </location>
</feature>
<keyword evidence="12" id="KW-0249">Electron transport</keyword>
<comment type="caution">
    <text evidence="12">Lacks conserved residue(s) required for the propagation of feature annotation.</text>
</comment>
<dbReference type="GO" id="GO:0046872">
    <property type="term" value="F:metal ion binding"/>
    <property type="evidence" value="ECO:0007669"/>
    <property type="project" value="UniProtKB-KW"/>
</dbReference>
<comment type="subcellular location">
    <subcellularLocation>
        <location evidence="1 12">Mitochondrion inner membrane</location>
        <topology evidence="1 12">Multi-pass membrane protein</topology>
    </subcellularLocation>
</comment>
<gene>
    <name evidence="13" type="ORF">NQ315_007092</name>
</gene>
<dbReference type="GO" id="GO:0006121">
    <property type="term" value="P:mitochondrial electron transport, succinate to ubiquinone"/>
    <property type="evidence" value="ECO:0007669"/>
    <property type="project" value="TreeGrafter"/>
</dbReference>
<evidence type="ECO:0000256" key="7">
    <source>
        <dbReference type="ARBA" id="ARBA00022989"/>
    </source>
</evidence>
<keyword evidence="4 12" id="KW-0812">Transmembrane</keyword>
<dbReference type="Gene3D" id="1.20.1300.10">
    <property type="entry name" value="Fumarate reductase/succinate dehydrogenase, transmembrane subunit"/>
    <property type="match status" value="1"/>
</dbReference>
<feature type="binding site" evidence="10">
    <location>
        <position position="117"/>
    </location>
    <ligand>
        <name>a ubiquinone</name>
        <dbReference type="ChEBI" id="CHEBI:16389"/>
        <note>ligand shared with IP/SDHB</note>
    </ligand>
</feature>
<keyword evidence="12" id="KW-0349">Heme</keyword>
<keyword evidence="12" id="KW-0816">Tricarboxylic acid cycle</keyword>
<name>A0AAV8WCQ7_9CUCU</name>
<evidence type="ECO:0000256" key="2">
    <source>
        <dbReference type="ARBA" id="ARBA00007294"/>
    </source>
</evidence>
<keyword evidence="11 12" id="KW-0479">Metal-binding</keyword>
<comment type="similarity">
    <text evidence="2 12">Belongs to the CybS family.</text>
</comment>
<dbReference type="GO" id="GO:0006099">
    <property type="term" value="P:tricarboxylic acid cycle"/>
    <property type="evidence" value="ECO:0007669"/>
    <property type="project" value="UniProtKB-KW"/>
</dbReference>
<evidence type="ECO:0000256" key="5">
    <source>
        <dbReference type="ARBA" id="ARBA00022792"/>
    </source>
</evidence>
<evidence type="ECO:0000256" key="11">
    <source>
        <dbReference type="PIRSR" id="PIRSR607992-2"/>
    </source>
</evidence>
<proteinExistence type="inferred from homology"/>
<keyword evidence="5 12" id="KW-0999">Mitochondrion inner membrane</keyword>
<comment type="caution">
    <text evidence="13">The sequence shown here is derived from an EMBL/GenBank/DDBJ whole genome shotgun (WGS) entry which is preliminary data.</text>
</comment>
<evidence type="ECO:0000313" key="13">
    <source>
        <dbReference type="EMBL" id="KAJ8924299.1"/>
    </source>
</evidence>
<evidence type="ECO:0000256" key="1">
    <source>
        <dbReference type="ARBA" id="ARBA00004448"/>
    </source>
</evidence>
<dbReference type="PANTHER" id="PTHR13337">
    <property type="entry name" value="SUCCINATE DEHYDROGENASE"/>
    <property type="match status" value="1"/>
</dbReference>
<dbReference type="AlphaFoldDB" id="A0AAV8WCQ7"/>
<feature type="binding site" description="axial binding residue" evidence="11">
    <location>
        <position position="105"/>
    </location>
    <ligand>
        <name>heme b</name>
        <dbReference type="ChEBI" id="CHEBI:60344"/>
        <note>ligand shared with SDHC</note>
    </ligand>
    <ligandPart>
        <name>Fe</name>
        <dbReference type="ChEBI" id="CHEBI:18248"/>
    </ligandPart>
</feature>
<keyword evidence="9 12" id="KW-0472">Membrane</keyword>
<comment type="function">
    <text evidence="12">Membrane-anchoring subunit of succinate dehydrogenase (SDH) that is involved in complex II of the mitochondrial electron transport chain and is responsible for transferring electrons from succinate to ubiquinone (coenzyme Q).</text>
</comment>
<protein>
    <recommendedName>
        <fullName evidence="12">Succinate dehydrogenase [ubiquinone] cytochrome b small subunit</fullName>
    </recommendedName>
</protein>
<reference evidence="13 14" key="1">
    <citation type="journal article" date="2023" name="Insect Mol. Biol.">
        <title>Genome sequencing provides insights into the evolution of gene families encoding plant cell wall-degrading enzymes in longhorned beetles.</title>
        <authorList>
            <person name="Shin N.R."/>
            <person name="Okamura Y."/>
            <person name="Kirsch R."/>
            <person name="Pauchet Y."/>
        </authorList>
    </citation>
    <scope>NUCLEOTIDE SEQUENCE [LARGE SCALE GENOMIC DNA]</scope>
    <source>
        <strain evidence="13">EAD_L_NR</strain>
    </source>
</reference>
<evidence type="ECO:0000256" key="4">
    <source>
        <dbReference type="ARBA" id="ARBA00022692"/>
    </source>
</evidence>
<keyword evidence="14" id="KW-1185">Reference proteome</keyword>
<dbReference type="InterPro" id="IPR034804">
    <property type="entry name" value="SQR/QFR_C/D"/>
</dbReference>
<dbReference type="EMBL" id="JANEYG010000003">
    <property type="protein sequence ID" value="KAJ8924299.1"/>
    <property type="molecule type" value="Genomic_DNA"/>
</dbReference>
<evidence type="ECO:0000256" key="10">
    <source>
        <dbReference type="PIRSR" id="PIRSR607992-1"/>
    </source>
</evidence>
<evidence type="ECO:0000256" key="9">
    <source>
        <dbReference type="ARBA" id="ARBA00023136"/>
    </source>
</evidence>